<proteinExistence type="inferred from homology"/>
<keyword evidence="3 13" id="KW-0964">Secreted</keyword>
<dbReference type="Pfam" id="PF02128">
    <property type="entry name" value="Peptidase_M36"/>
    <property type="match status" value="1"/>
</dbReference>
<keyword evidence="17" id="KW-1185">Reference proteome</keyword>
<organism evidence="16 17">
    <name type="scientific">Rhizophlyctis rosea</name>
    <dbReference type="NCBI Taxonomy" id="64517"/>
    <lineage>
        <taxon>Eukaryota</taxon>
        <taxon>Fungi</taxon>
        <taxon>Fungi incertae sedis</taxon>
        <taxon>Chytridiomycota</taxon>
        <taxon>Chytridiomycota incertae sedis</taxon>
        <taxon>Chytridiomycetes</taxon>
        <taxon>Rhizophlyctidales</taxon>
        <taxon>Rhizophlyctidaceae</taxon>
        <taxon>Rhizophlyctis</taxon>
    </lineage>
</organism>
<dbReference type="InterPro" id="IPR011096">
    <property type="entry name" value="FTP_domain"/>
</dbReference>
<dbReference type="Gene3D" id="3.10.170.10">
    <property type="match status" value="1"/>
</dbReference>
<keyword evidence="8 12" id="KW-0862">Zinc</keyword>
<evidence type="ECO:0000256" key="9">
    <source>
        <dbReference type="ARBA" id="ARBA00023049"/>
    </source>
</evidence>
<dbReference type="PANTHER" id="PTHR33478">
    <property type="entry name" value="EXTRACELLULAR METALLOPROTEINASE MEP"/>
    <property type="match status" value="1"/>
</dbReference>
<evidence type="ECO:0000256" key="3">
    <source>
        <dbReference type="ARBA" id="ARBA00022525"/>
    </source>
</evidence>
<evidence type="ECO:0000313" key="16">
    <source>
        <dbReference type="EMBL" id="KAJ3056991.1"/>
    </source>
</evidence>
<dbReference type="InterPro" id="IPR001842">
    <property type="entry name" value="Peptidase_M36"/>
</dbReference>
<evidence type="ECO:0000256" key="8">
    <source>
        <dbReference type="ARBA" id="ARBA00022833"/>
    </source>
</evidence>
<dbReference type="GO" id="GO:0006508">
    <property type="term" value="P:proteolysis"/>
    <property type="evidence" value="ECO:0007669"/>
    <property type="project" value="UniProtKB-KW"/>
</dbReference>
<evidence type="ECO:0000256" key="4">
    <source>
        <dbReference type="ARBA" id="ARBA00022670"/>
    </source>
</evidence>
<dbReference type="EMBL" id="JADGJD010000014">
    <property type="protein sequence ID" value="KAJ3056991.1"/>
    <property type="molecule type" value="Genomic_DNA"/>
</dbReference>
<evidence type="ECO:0000256" key="2">
    <source>
        <dbReference type="ARBA" id="ARBA00006006"/>
    </source>
</evidence>
<evidence type="ECO:0000256" key="5">
    <source>
        <dbReference type="ARBA" id="ARBA00022723"/>
    </source>
</evidence>
<dbReference type="InterPro" id="IPR027268">
    <property type="entry name" value="Peptidase_M4/M1_CTD_sf"/>
</dbReference>
<dbReference type="Proteomes" id="UP001212841">
    <property type="component" value="Unassembled WGS sequence"/>
</dbReference>
<keyword evidence="4 13" id="KW-0645">Protease</keyword>
<dbReference type="Gene3D" id="1.10.390.10">
    <property type="entry name" value="Neutral Protease Domain 2"/>
    <property type="match status" value="1"/>
</dbReference>
<dbReference type="EC" id="3.4.24.-" evidence="13"/>
<feature type="binding site" evidence="12">
    <location>
        <position position="487"/>
    </location>
    <ligand>
        <name>Zn(2+)</name>
        <dbReference type="ChEBI" id="CHEBI:29105"/>
        <note>catalytic</note>
    </ligand>
</feature>
<evidence type="ECO:0000256" key="7">
    <source>
        <dbReference type="ARBA" id="ARBA00022801"/>
    </source>
</evidence>
<accession>A0AAD5SMK2</accession>
<evidence type="ECO:0000256" key="10">
    <source>
        <dbReference type="ARBA" id="ARBA00023145"/>
    </source>
</evidence>
<feature type="binding site" evidence="12">
    <location>
        <position position="299"/>
    </location>
    <ligand>
        <name>Zn(2+)</name>
        <dbReference type="ChEBI" id="CHEBI:29105"/>
        <note>catalytic</note>
    </ligand>
</feature>
<feature type="active site" evidence="11">
    <location>
        <position position="484"/>
    </location>
</feature>
<keyword evidence="10 13" id="KW-0865">Zymogen</keyword>
<reference evidence="16" key="1">
    <citation type="submission" date="2020-05" db="EMBL/GenBank/DDBJ databases">
        <title>Phylogenomic resolution of chytrid fungi.</title>
        <authorList>
            <person name="Stajich J.E."/>
            <person name="Amses K."/>
            <person name="Simmons R."/>
            <person name="Seto K."/>
            <person name="Myers J."/>
            <person name="Bonds A."/>
            <person name="Quandt C.A."/>
            <person name="Barry K."/>
            <person name="Liu P."/>
            <person name="Grigoriev I."/>
            <person name="Longcore J.E."/>
            <person name="James T.Y."/>
        </authorList>
    </citation>
    <scope>NUCLEOTIDE SEQUENCE</scope>
    <source>
        <strain evidence="16">JEL0318</strain>
    </source>
</reference>
<dbReference type="PANTHER" id="PTHR33478:SF1">
    <property type="entry name" value="EXTRACELLULAR METALLOPROTEINASE MEP"/>
    <property type="match status" value="1"/>
</dbReference>
<keyword evidence="9 13" id="KW-0482">Metalloprotease</keyword>
<sequence length="716" mass="77764">MAPLRKVSLFGLVLGAAAVLSSAHPTASHGKSHDASVTARSHGNFGPDLPHQKFVHGVDIEAGLVTLLTSESKQRLEPVDAAVEYVAETLGLPQTSFSVSSSHRSKHSGVTHIYLQQLVDGVEVSNGVANVNLDNANRVISFGHSFHLGTNDSSERSGTQQPLVIANADADASIPQKHASPPSIRVNGFVNLASNAVPLGPVDALRSFARFIKIDDDLEELVAAPVHDFAPNGNTAPSFVVSGASFAENDVPAKLKYIQENGALKLVWDLEVGMEENHYNAFVDASTGKVLSLVDWVADASYNIYPLGTNDPTCGERVLVEDPAHPVASPLGWHSQGRKNFTTTSGNNVIAQENWEGKSNWRDNYRPDGSASLDFDYPVDYKKEPKTYVDAAVTNLFFWNNVIHDLFYVYGFDEESGNFQADNFGRGGKGGDAVVANAQDGSGYNNANFMTPRDGVQPRMRMYVWDTTHPMRDGDLEGGIVMHEYAHGISTRLTGGPMNVNCLGWGESGGMGEGWGDFFATITRMTANSTRDDVFGMGEYANGGEGIRKYKYSTSKAVNPSTYGFINRPGYWGVHAKGEVWAEILYEVYWNLVDKHGFDPDWFNSPSASSSSLGTYRDFRTGKHHRRSHRVSAAKSKHAGNIIALQLVVDGMKLQPCYPTFVDARDAILQADEVAFGGDNQCDIWRAFAKRGLGVDARKGGMEDFGLPKRCGGVDA</sequence>
<name>A0AAD5SMK2_9FUNG</name>
<evidence type="ECO:0000259" key="15">
    <source>
        <dbReference type="Pfam" id="PF07504"/>
    </source>
</evidence>
<evidence type="ECO:0000256" key="6">
    <source>
        <dbReference type="ARBA" id="ARBA00022729"/>
    </source>
</evidence>
<feature type="signal peptide" evidence="13">
    <location>
        <begin position="1"/>
        <end position="23"/>
    </location>
</feature>
<evidence type="ECO:0000256" key="14">
    <source>
        <dbReference type="SAM" id="MobiDB-lite"/>
    </source>
</evidence>
<dbReference type="GO" id="GO:0005615">
    <property type="term" value="C:extracellular space"/>
    <property type="evidence" value="ECO:0007669"/>
    <property type="project" value="InterPro"/>
</dbReference>
<dbReference type="GO" id="GO:0004222">
    <property type="term" value="F:metalloendopeptidase activity"/>
    <property type="evidence" value="ECO:0007669"/>
    <property type="project" value="InterPro"/>
</dbReference>
<feature type="binding site" evidence="12">
    <location>
        <position position="483"/>
    </location>
    <ligand>
        <name>Zn(2+)</name>
        <dbReference type="ChEBI" id="CHEBI:29105"/>
        <note>catalytic</note>
    </ligand>
</feature>
<comment type="cofactor">
    <cofactor evidence="12">
        <name>Zn(2+)</name>
        <dbReference type="ChEBI" id="CHEBI:29105"/>
    </cofactor>
    <text evidence="12">Binds 1 zinc ion per subunit.</text>
</comment>
<dbReference type="AlphaFoldDB" id="A0AAD5SMK2"/>
<dbReference type="CDD" id="cd09596">
    <property type="entry name" value="M36"/>
    <property type="match status" value="1"/>
</dbReference>
<evidence type="ECO:0000256" key="1">
    <source>
        <dbReference type="ARBA" id="ARBA00004613"/>
    </source>
</evidence>
<gene>
    <name evidence="16" type="primary">MEP5</name>
    <name evidence="16" type="ORF">HK097_001935</name>
</gene>
<feature type="chain" id="PRO_5041767204" description="Extracellular metalloproteinase" evidence="13">
    <location>
        <begin position="24"/>
        <end position="716"/>
    </location>
</feature>
<feature type="binding site" evidence="12">
    <location>
        <position position="513"/>
    </location>
    <ligand>
        <name>Zn(2+)</name>
        <dbReference type="ChEBI" id="CHEBI:29105"/>
        <note>catalytic</note>
    </ligand>
</feature>
<dbReference type="GO" id="GO:0008270">
    <property type="term" value="F:zinc ion binding"/>
    <property type="evidence" value="ECO:0007669"/>
    <property type="project" value="InterPro"/>
</dbReference>
<keyword evidence="7 13" id="KW-0378">Hydrolase</keyword>
<dbReference type="SUPFAM" id="SSF55486">
    <property type="entry name" value="Metalloproteases ('zincins'), catalytic domain"/>
    <property type="match status" value="1"/>
</dbReference>
<evidence type="ECO:0000256" key="12">
    <source>
        <dbReference type="PIRSR" id="PIRSR601842-2"/>
    </source>
</evidence>
<feature type="region of interest" description="Disordered" evidence="14">
    <location>
        <begin position="24"/>
        <end position="43"/>
    </location>
</feature>
<feature type="domain" description="FTP" evidence="15">
    <location>
        <begin position="96"/>
        <end position="146"/>
    </location>
</feature>
<dbReference type="Pfam" id="PF07504">
    <property type="entry name" value="FTP"/>
    <property type="match status" value="1"/>
</dbReference>
<evidence type="ECO:0000256" key="11">
    <source>
        <dbReference type="PIRSR" id="PIRSR601842-1"/>
    </source>
</evidence>
<comment type="similarity">
    <text evidence="2 13">Belongs to the peptidase M36 family.</text>
</comment>
<keyword evidence="6 13" id="KW-0732">Signal</keyword>
<evidence type="ECO:0000256" key="13">
    <source>
        <dbReference type="RuleBase" id="RU364017"/>
    </source>
</evidence>
<comment type="caution">
    <text evidence="16">The sequence shown here is derived from an EMBL/GenBank/DDBJ whole genome shotgun (WGS) entry which is preliminary data.</text>
</comment>
<dbReference type="InterPro" id="IPR050371">
    <property type="entry name" value="Fungal_virulence_M36"/>
</dbReference>
<protein>
    <recommendedName>
        <fullName evidence="13">Extracellular metalloproteinase</fullName>
        <ecNumber evidence="13">3.4.24.-</ecNumber>
    </recommendedName>
    <alternativeName>
        <fullName evidence="13">Fungalysin</fullName>
    </alternativeName>
</protein>
<comment type="subcellular location">
    <subcellularLocation>
        <location evidence="1 13">Secreted</location>
    </subcellularLocation>
</comment>
<keyword evidence="5 12" id="KW-0479">Metal-binding</keyword>
<evidence type="ECO:0000313" key="17">
    <source>
        <dbReference type="Proteomes" id="UP001212841"/>
    </source>
</evidence>